<dbReference type="InterPro" id="IPR011053">
    <property type="entry name" value="Single_hybrid_motif"/>
</dbReference>
<dbReference type="InterPro" id="IPR000089">
    <property type="entry name" value="Biotin_lipoyl"/>
</dbReference>
<dbReference type="Proteomes" id="UP000317178">
    <property type="component" value="Chromosome"/>
</dbReference>
<dbReference type="EMBL" id="CP036281">
    <property type="protein sequence ID" value="QDU80297.1"/>
    <property type="molecule type" value="Genomic_DNA"/>
</dbReference>
<reference evidence="2 3" key="1">
    <citation type="submission" date="2019-02" db="EMBL/GenBank/DDBJ databases">
        <title>Deep-cultivation of Planctomycetes and their phenomic and genomic characterization uncovers novel biology.</title>
        <authorList>
            <person name="Wiegand S."/>
            <person name="Jogler M."/>
            <person name="Boedeker C."/>
            <person name="Pinto D."/>
            <person name="Vollmers J."/>
            <person name="Rivas-Marin E."/>
            <person name="Kohn T."/>
            <person name="Peeters S.H."/>
            <person name="Heuer A."/>
            <person name="Rast P."/>
            <person name="Oberbeckmann S."/>
            <person name="Bunk B."/>
            <person name="Jeske O."/>
            <person name="Meyerdierks A."/>
            <person name="Storesund J.E."/>
            <person name="Kallscheuer N."/>
            <person name="Luecker S."/>
            <person name="Lage O.M."/>
            <person name="Pohl T."/>
            <person name="Merkel B.J."/>
            <person name="Hornburger P."/>
            <person name="Mueller R.-W."/>
            <person name="Bruemmer F."/>
            <person name="Labrenz M."/>
            <person name="Spormann A.M."/>
            <person name="Op den Camp H."/>
            <person name="Overmann J."/>
            <person name="Amann R."/>
            <person name="Jetten M.S.M."/>
            <person name="Mascher T."/>
            <person name="Medema M.H."/>
            <person name="Devos D.P."/>
            <person name="Kaster A.-K."/>
            <person name="Ovreas L."/>
            <person name="Rohde M."/>
            <person name="Galperin M.Y."/>
            <person name="Jogler C."/>
        </authorList>
    </citation>
    <scope>NUCLEOTIDE SEQUENCE [LARGE SCALE GENOMIC DNA]</scope>
    <source>
        <strain evidence="2 3">Pla110</strain>
    </source>
</reference>
<protein>
    <submittedName>
        <fullName evidence="2">Biotin-requiring enzyme</fullName>
    </submittedName>
</protein>
<keyword evidence="3" id="KW-1185">Reference proteome</keyword>
<feature type="domain" description="Lipoyl-binding" evidence="1">
    <location>
        <begin position="13"/>
        <end position="81"/>
    </location>
</feature>
<dbReference type="RefSeq" id="WP_144995574.1">
    <property type="nucleotide sequence ID" value="NZ_CP036281.1"/>
</dbReference>
<accession>A0A518CM43</accession>
<dbReference type="SUPFAM" id="SSF51230">
    <property type="entry name" value="Single hybrid motif"/>
    <property type="match status" value="1"/>
</dbReference>
<gene>
    <name evidence="2" type="ORF">Pla110_20240</name>
</gene>
<dbReference type="Pfam" id="PF00364">
    <property type="entry name" value="Biotin_lipoyl"/>
    <property type="match status" value="1"/>
</dbReference>
<evidence type="ECO:0000313" key="3">
    <source>
        <dbReference type="Proteomes" id="UP000317178"/>
    </source>
</evidence>
<name>A0A518CM43_9PLAN</name>
<proteinExistence type="predicted"/>
<dbReference type="CDD" id="cd06849">
    <property type="entry name" value="lipoyl_domain"/>
    <property type="match status" value="1"/>
</dbReference>
<dbReference type="Gene3D" id="2.40.50.100">
    <property type="match status" value="1"/>
</dbReference>
<dbReference type="KEGG" id="plon:Pla110_20240"/>
<dbReference type="OrthoDB" id="292232at2"/>
<organism evidence="2 3">
    <name type="scientific">Polystyrenella longa</name>
    <dbReference type="NCBI Taxonomy" id="2528007"/>
    <lineage>
        <taxon>Bacteria</taxon>
        <taxon>Pseudomonadati</taxon>
        <taxon>Planctomycetota</taxon>
        <taxon>Planctomycetia</taxon>
        <taxon>Planctomycetales</taxon>
        <taxon>Planctomycetaceae</taxon>
        <taxon>Polystyrenella</taxon>
    </lineage>
</organism>
<dbReference type="AlphaFoldDB" id="A0A518CM43"/>
<evidence type="ECO:0000313" key="2">
    <source>
        <dbReference type="EMBL" id="QDU80297.1"/>
    </source>
</evidence>
<sequence>MSPSAAKPPLIPITLPQPDRFTGQMKVTNWLIDIGDEVIAGDRLLEVLSPGILFIVDAPVDGRLKEIVVPVDGSLTATTTLGWIEPAVDS</sequence>
<evidence type="ECO:0000259" key="1">
    <source>
        <dbReference type="Pfam" id="PF00364"/>
    </source>
</evidence>